<keyword evidence="2" id="KW-0325">Glycoprotein</keyword>
<dbReference type="Gene3D" id="3.60.21.10">
    <property type="match status" value="1"/>
</dbReference>
<dbReference type="InterPro" id="IPR004843">
    <property type="entry name" value="Calcineurin-like_PHP"/>
</dbReference>
<keyword evidence="5" id="KW-1185">Reference proteome</keyword>
<dbReference type="EMBL" id="JAFEKC020000009">
    <property type="protein sequence ID" value="KAK0512861.1"/>
    <property type="molecule type" value="Genomic_DNA"/>
</dbReference>
<proteinExistence type="predicted"/>
<evidence type="ECO:0000313" key="5">
    <source>
        <dbReference type="Proteomes" id="UP001166286"/>
    </source>
</evidence>
<sequence>MAGPSPAKFPISLLLFLLSFTILTIMLLRNVGSLVLLQYVTSTLAATNSTPEALNPQLTNAIGDNGGPVLYYNGSGDVPPYNETSPIPTPLTPLNPSNETEDYYYNQILAIINSTESNCTKCMSTTNIMHEAALTQPVSVITDMLIRACSLTHFPIYATTCTSEFSGIGGIGPYWAQLYAKMNGSTGDYQAWCYYNYDTCSVPPTIEIDESFYFSPKPVKASIIPEPSGETINVLHISDWHLDPRYDIGSEANCSQYLCCRPYSTNTALDTGVSNASVPASRFGYLYCDSPPDLALSSFKSMPQFFDIEDISFAIFTGDIVSHDNDDQLSRAYIEYEENVTYAVFKAEMGNVPIYPTLGNHDSLPEAYNTPNNIFPGAGGKDNAFSWNYEFLSSLWLQDGWITASEAHGASLHYGAYAHTTAQGLRIISINTDFWYVDNVFNYFNFTNPDQSGILKYLVKELEACEARSQRAWIIGHVLSGYDGTNALPNPTALFYSIVRRFSPATIAGIFFGHTHEDQLQIFYDYLPTSLNGTLRNTNAIDISAPLTMGFIGPSITPLTGNNAGYQLYQVDAKTFEIMGIQTYFANVSESLTWTSPVWEFEYDARTTYNVNGTWPKTSPLNATFWNDVTYSMLSNQSLVETYNLLETKSSVVTKNCSTKACGAQKVCYIRSGSGGQGYACPYKDGPF</sequence>
<dbReference type="PANTHER" id="PTHR10340">
    <property type="entry name" value="SPHINGOMYELIN PHOSPHODIESTERASE"/>
    <property type="match status" value="1"/>
</dbReference>
<reference evidence="4" key="1">
    <citation type="submission" date="2023-03" db="EMBL/GenBank/DDBJ databases">
        <title>Complete genome of Cladonia borealis.</title>
        <authorList>
            <person name="Park H."/>
        </authorList>
    </citation>
    <scope>NUCLEOTIDE SEQUENCE</scope>
    <source>
        <strain evidence="4">ANT050790</strain>
    </source>
</reference>
<evidence type="ECO:0000259" key="3">
    <source>
        <dbReference type="Pfam" id="PF00149"/>
    </source>
</evidence>
<dbReference type="SUPFAM" id="SSF56300">
    <property type="entry name" value="Metallo-dependent phosphatases"/>
    <property type="match status" value="1"/>
</dbReference>
<name>A0AA39UAX9_9LECA</name>
<feature type="domain" description="Calcineurin-like phosphoesterase" evidence="3">
    <location>
        <begin position="233"/>
        <end position="517"/>
    </location>
</feature>
<protein>
    <recommendedName>
        <fullName evidence="3">Calcineurin-like phosphoesterase domain-containing protein</fullName>
    </recommendedName>
</protein>
<keyword evidence="1" id="KW-0378">Hydrolase</keyword>
<dbReference type="PANTHER" id="PTHR10340:SF27">
    <property type="entry name" value="ACL091CP"/>
    <property type="match status" value="1"/>
</dbReference>
<organism evidence="4 5">
    <name type="scientific">Cladonia borealis</name>
    <dbReference type="NCBI Taxonomy" id="184061"/>
    <lineage>
        <taxon>Eukaryota</taxon>
        <taxon>Fungi</taxon>
        <taxon>Dikarya</taxon>
        <taxon>Ascomycota</taxon>
        <taxon>Pezizomycotina</taxon>
        <taxon>Lecanoromycetes</taxon>
        <taxon>OSLEUM clade</taxon>
        <taxon>Lecanoromycetidae</taxon>
        <taxon>Lecanorales</taxon>
        <taxon>Lecanorineae</taxon>
        <taxon>Cladoniaceae</taxon>
        <taxon>Cladonia</taxon>
    </lineage>
</organism>
<evidence type="ECO:0000256" key="2">
    <source>
        <dbReference type="ARBA" id="ARBA00023180"/>
    </source>
</evidence>
<dbReference type="Pfam" id="PF00149">
    <property type="entry name" value="Metallophos"/>
    <property type="match status" value="1"/>
</dbReference>
<accession>A0AA39UAX9</accession>
<dbReference type="AlphaFoldDB" id="A0AA39UAX9"/>
<dbReference type="CDD" id="cd00842">
    <property type="entry name" value="MPP_ASMase"/>
    <property type="match status" value="1"/>
</dbReference>
<dbReference type="Proteomes" id="UP001166286">
    <property type="component" value="Unassembled WGS sequence"/>
</dbReference>
<dbReference type="InterPro" id="IPR029052">
    <property type="entry name" value="Metallo-depent_PP-like"/>
</dbReference>
<comment type="caution">
    <text evidence="4">The sequence shown here is derived from an EMBL/GenBank/DDBJ whole genome shotgun (WGS) entry which is preliminary data.</text>
</comment>
<evidence type="ECO:0000313" key="4">
    <source>
        <dbReference type="EMBL" id="KAK0512861.1"/>
    </source>
</evidence>
<gene>
    <name evidence="4" type="ORF">JMJ35_004878</name>
</gene>
<evidence type="ECO:0000256" key="1">
    <source>
        <dbReference type="ARBA" id="ARBA00022801"/>
    </source>
</evidence>
<dbReference type="InterPro" id="IPR041805">
    <property type="entry name" value="ASMase/PPN1_MPP"/>
</dbReference>
<dbReference type="GO" id="GO:0008081">
    <property type="term" value="F:phosphoric diester hydrolase activity"/>
    <property type="evidence" value="ECO:0007669"/>
    <property type="project" value="TreeGrafter"/>
</dbReference>